<evidence type="ECO:0000256" key="1">
    <source>
        <dbReference type="SAM" id="MobiDB-lite"/>
    </source>
</evidence>
<dbReference type="SUPFAM" id="SSF48452">
    <property type="entry name" value="TPR-like"/>
    <property type="match status" value="1"/>
</dbReference>
<evidence type="ECO:0000313" key="2">
    <source>
        <dbReference type="EMBL" id="CAD2216735.1"/>
    </source>
</evidence>
<feature type="compositionally biased region" description="Basic and acidic residues" evidence="1">
    <location>
        <begin position="150"/>
        <end position="167"/>
    </location>
</feature>
<reference evidence="2 3" key="1">
    <citation type="submission" date="2020-08" db="EMBL/GenBank/DDBJ databases">
        <authorList>
            <person name="Newling K."/>
            <person name="Davey J."/>
            <person name="Forrester S."/>
        </authorList>
    </citation>
    <scope>NUCLEOTIDE SEQUENCE [LARGE SCALE GENOMIC DNA]</scope>
    <source>
        <strain evidence="3">Crithidia deanei Carvalho (ATCC PRA-265)</strain>
    </source>
</reference>
<evidence type="ECO:0008006" key="4">
    <source>
        <dbReference type="Google" id="ProtNLM"/>
    </source>
</evidence>
<dbReference type="AlphaFoldDB" id="S9VFN0"/>
<feature type="compositionally biased region" description="Acidic residues" evidence="1">
    <location>
        <begin position="168"/>
        <end position="177"/>
    </location>
</feature>
<accession>S9VFN0</accession>
<dbReference type="Gene3D" id="1.25.40.10">
    <property type="entry name" value="Tetratricopeptide repeat domain"/>
    <property type="match status" value="1"/>
</dbReference>
<dbReference type="OrthoDB" id="271814at2759"/>
<organism evidence="2 3">
    <name type="scientific">Angomonas deanei</name>
    <dbReference type="NCBI Taxonomy" id="59799"/>
    <lineage>
        <taxon>Eukaryota</taxon>
        <taxon>Discoba</taxon>
        <taxon>Euglenozoa</taxon>
        <taxon>Kinetoplastea</taxon>
        <taxon>Metakinetoplastina</taxon>
        <taxon>Trypanosomatida</taxon>
        <taxon>Trypanosomatidae</taxon>
        <taxon>Strigomonadinae</taxon>
        <taxon>Angomonas</taxon>
    </lineage>
</organism>
<protein>
    <recommendedName>
        <fullName evidence="4">Tetratricopeptide repeat</fullName>
    </recommendedName>
</protein>
<name>S9VFN0_9TRYP</name>
<dbReference type="InterPro" id="IPR011990">
    <property type="entry name" value="TPR-like_helical_dom_sf"/>
</dbReference>
<proteinExistence type="predicted"/>
<feature type="region of interest" description="Disordered" evidence="1">
    <location>
        <begin position="149"/>
        <end position="184"/>
    </location>
</feature>
<keyword evidence="3" id="KW-1185">Reference proteome</keyword>
<evidence type="ECO:0000313" key="3">
    <source>
        <dbReference type="Proteomes" id="UP000515908"/>
    </source>
</evidence>
<gene>
    <name evidence="2" type="ORF">ADEAN_000420800</name>
</gene>
<sequence length="335" mass="37109">MRRTLLNAGFLQGLKFGENANVFTSLWNKPETSDSRVKEYVPEVLEESLAEQRAVLEESTSRDVIVELGHKILLGIENKTPTPNIAPHLNKILAEFGSKDIISQRPLSYLLYPNSNATSAGEQAHELISNFQENFKTFVESVEESGCSIRGKEGKEGDQKKVEKKEEESEPAEGEEASGDKVIMTPKSEHEPMDITMFVKLVSGMALANMRCGDLRNAVRCVDAGIAHVVDQQRLGGLLGLKAGFLVHQKKYEEAVECANLAIGASENVQGFLQGSYALRKLGKEEEAVALLERGIEQHPMNLSIQHQLEVLTSKEEKALPVEEVKKLEEQKVLE</sequence>
<dbReference type="Proteomes" id="UP000515908">
    <property type="component" value="Chromosome 07"/>
</dbReference>
<dbReference type="VEuPathDB" id="TriTrypDB:ADEAN_000420800"/>
<dbReference type="EMBL" id="LR877151">
    <property type="protein sequence ID" value="CAD2216735.1"/>
    <property type="molecule type" value="Genomic_DNA"/>
</dbReference>